<proteinExistence type="predicted"/>
<feature type="transmembrane region" description="Helical" evidence="1">
    <location>
        <begin position="12"/>
        <end position="36"/>
    </location>
</feature>
<gene>
    <name evidence="2" type="ORF">ATI14_4098</name>
</gene>
<keyword evidence="3" id="KW-1185">Reference proteome</keyword>
<name>A0ABX4QKB7_PSETO</name>
<accession>A0ABX4QKB7</accession>
<keyword evidence="1" id="KW-0812">Transmembrane</keyword>
<dbReference type="RefSeq" id="WP_080519834.1">
    <property type="nucleotide sequence ID" value="NZ_PHHD01000001.1"/>
</dbReference>
<reference evidence="2 3" key="1">
    <citation type="submission" date="2017-11" db="EMBL/GenBank/DDBJ databases">
        <title>Genome sequencing of a diverse group of Pseudomonas species.</title>
        <authorList>
            <person name="Loper J."/>
        </authorList>
    </citation>
    <scope>NUCLEOTIDE SEQUENCE [LARGE SCALE GENOMIC DNA]</scope>
    <source>
        <strain evidence="2 3">NCPPB 2192</strain>
    </source>
</reference>
<organism evidence="2 3">
    <name type="scientific">Pseudomonas tolaasii NCPPB 2192</name>
    <dbReference type="NCBI Taxonomy" id="564423"/>
    <lineage>
        <taxon>Bacteria</taxon>
        <taxon>Pseudomonadati</taxon>
        <taxon>Pseudomonadota</taxon>
        <taxon>Gammaproteobacteria</taxon>
        <taxon>Pseudomonadales</taxon>
        <taxon>Pseudomonadaceae</taxon>
        <taxon>Pseudomonas</taxon>
    </lineage>
</organism>
<evidence type="ECO:0000313" key="2">
    <source>
        <dbReference type="EMBL" id="PKA77073.1"/>
    </source>
</evidence>
<dbReference type="GeneID" id="55847219"/>
<feature type="transmembrane region" description="Helical" evidence="1">
    <location>
        <begin position="108"/>
        <end position="129"/>
    </location>
</feature>
<keyword evidence="1" id="KW-1133">Transmembrane helix</keyword>
<feature type="transmembrane region" description="Helical" evidence="1">
    <location>
        <begin position="80"/>
        <end position="101"/>
    </location>
</feature>
<keyword evidence="1" id="KW-0472">Membrane</keyword>
<dbReference type="EMBL" id="PHHD01000001">
    <property type="protein sequence ID" value="PKA77073.1"/>
    <property type="molecule type" value="Genomic_DNA"/>
</dbReference>
<comment type="caution">
    <text evidence="2">The sequence shown here is derived from an EMBL/GenBank/DDBJ whole genome shotgun (WGS) entry which is preliminary data.</text>
</comment>
<feature type="transmembrane region" description="Helical" evidence="1">
    <location>
        <begin position="141"/>
        <end position="163"/>
    </location>
</feature>
<dbReference type="Proteomes" id="UP000232891">
    <property type="component" value="Unassembled WGS sequence"/>
</dbReference>
<evidence type="ECO:0000313" key="3">
    <source>
        <dbReference type="Proteomes" id="UP000232891"/>
    </source>
</evidence>
<evidence type="ECO:0000256" key="1">
    <source>
        <dbReference type="SAM" id="Phobius"/>
    </source>
</evidence>
<protein>
    <recommendedName>
        <fullName evidence="4">DUF2127 domain-containing protein</fullName>
    </recommendedName>
</protein>
<sequence>MRKPIFLSLRNAQVLAIALRAGSIAIIVNMAMLAVADKFGLVTARGGLLKLASNFLVAQMSQYGEAQAASWLIDFTGTPVFQAAFHFVVGLLMAVVFVKFAGGYLERYAWSAGLIAATFVWIINAAVILPLLGEGVAGSHAISPTGIIYFAVAHTAFFILLSLDAKRRLIAESP</sequence>
<evidence type="ECO:0008006" key="4">
    <source>
        <dbReference type="Google" id="ProtNLM"/>
    </source>
</evidence>